<accession>A0ABM9HG05</accession>
<name>A0ABM9HG05_9BACT</name>
<dbReference type="EMBL" id="OX336137">
    <property type="protein sequence ID" value="CAI2719163.1"/>
    <property type="molecule type" value="Genomic_DNA"/>
</dbReference>
<dbReference type="RefSeq" id="WP_282012013.1">
    <property type="nucleotide sequence ID" value="NZ_OX336137.1"/>
</dbReference>
<organism evidence="1 2">
    <name type="scientific">Nitrospina watsonii</name>
    <dbReference type="NCBI Taxonomy" id="1323948"/>
    <lineage>
        <taxon>Bacteria</taxon>
        <taxon>Pseudomonadati</taxon>
        <taxon>Nitrospinota/Tectimicrobiota group</taxon>
        <taxon>Nitrospinota</taxon>
        <taxon>Nitrospinia</taxon>
        <taxon>Nitrospinales</taxon>
        <taxon>Nitrospinaceae</taxon>
        <taxon>Nitrospina</taxon>
    </lineage>
</organism>
<dbReference type="Proteomes" id="UP001157733">
    <property type="component" value="Chromosome"/>
</dbReference>
<reference evidence="1 2" key="1">
    <citation type="submission" date="2022-09" db="EMBL/GenBank/DDBJ databases">
        <authorList>
            <person name="Kop L."/>
        </authorList>
    </citation>
    <scope>NUCLEOTIDE SEQUENCE [LARGE SCALE GENOMIC DNA]</scope>
    <source>
        <strain evidence="1 2">347</strain>
    </source>
</reference>
<protein>
    <submittedName>
        <fullName evidence="1">Membrane protein</fullName>
    </submittedName>
</protein>
<keyword evidence="2" id="KW-1185">Reference proteome</keyword>
<gene>
    <name evidence="1" type="ORF">NSPWAT_2307</name>
</gene>
<evidence type="ECO:0000313" key="1">
    <source>
        <dbReference type="EMBL" id="CAI2719163.1"/>
    </source>
</evidence>
<sequence length="87" mass="9099">MAEQSVSKRILVAAAGVLGLVYLINPTAGVFELIPDNLPLVGNLDEAAACALVLAALRYYGIDLTAFLGRGLKKDSTQGEPGDSRKP</sequence>
<evidence type="ECO:0000313" key="2">
    <source>
        <dbReference type="Proteomes" id="UP001157733"/>
    </source>
</evidence>
<proteinExistence type="predicted"/>